<gene>
    <name evidence="13" type="ORF">GCM10007053_19800</name>
</gene>
<evidence type="ECO:0000256" key="6">
    <source>
        <dbReference type="ARBA" id="ARBA00022827"/>
    </source>
</evidence>
<dbReference type="InterPro" id="IPR036676">
    <property type="entry name" value="PurM-like_C_sf"/>
</dbReference>
<dbReference type="Pfam" id="PF07992">
    <property type="entry name" value="Pyr_redox_2"/>
    <property type="match status" value="1"/>
</dbReference>
<dbReference type="GO" id="GO:0016301">
    <property type="term" value="F:kinase activity"/>
    <property type="evidence" value="ECO:0007669"/>
    <property type="project" value="UniProtKB-KW"/>
</dbReference>
<dbReference type="EMBL" id="BMYM01000002">
    <property type="protein sequence ID" value="GHD34307.1"/>
    <property type="molecule type" value="Genomic_DNA"/>
</dbReference>
<dbReference type="PANTHER" id="PTHR42913:SF9">
    <property type="entry name" value="SLR1591 PROTEIN"/>
    <property type="match status" value="1"/>
</dbReference>
<dbReference type="GO" id="GO:0019646">
    <property type="term" value="P:aerobic electron transport chain"/>
    <property type="evidence" value="ECO:0007669"/>
    <property type="project" value="TreeGrafter"/>
</dbReference>
<keyword evidence="7" id="KW-0067">ATP-binding</keyword>
<dbReference type="GO" id="GO:0005524">
    <property type="term" value="F:ATP binding"/>
    <property type="evidence" value="ECO:0007669"/>
    <property type="project" value="UniProtKB-KW"/>
</dbReference>
<dbReference type="CDD" id="cd02195">
    <property type="entry name" value="SelD"/>
    <property type="match status" value="1"/>
</dbReference>
<dbReference type="SUPFAM" id="SSF55326">
    <property type="entry name" value="PurM N-terminal domain-like"/>
    <property type="match status" value="1"/>
</dbReference>
<keyword evidence="5" id="KW-0418">Kinase</keyword>
<evidence type="ECO:0000256" key="3">
    <source>
        <dbReference type="ARBA" id="ARBA00022679"/>
    </source>
</evidence>
<evidence type="ECO:0000259" key="10">
    <source>
        <dbReference type="Pfam" id="PF00586"/>
    </source>
</evidence>
<evidence type="ECO:0000313" key="13">
    <source>
        <dbReference type="EMBL" id="GHD34307.1"/>
    </source>
</evidence>
<evidence type="ECO:0000256" key="5">
    <source>
        <dbReference type="ARBA" id="ARBA00022777"/>
    </source>
</evidence>
<evidence type="ECO:0000259" key="11">
    <source>
        <dbReference type="Pfam" id="PF02769"/>
    </source>
</evidence>
<evidence type="ECO:0000256" key="8">
    <source>
        <dbReference type="ARBA" id="ARBA00023002"/>
    </source>
</evidence>
<comment type="caution">
    <text evidence="13">The sequence shown here is derived from an EMBL/GenBank/DDBJ whole genome shotgun (WGS) entry which is preliminary data.</text>
</comment>
<sequence>MGSGPSDMKPAAQLASDLVLVGGGHAHALALRMLAMAPVAGLRITLVSPATHTPYSGMLPGLLAGHYSFAETHIDLAALCAWAGVRFIRTSITGLDPQQKTIAFSDRPPLTYDALSIDIGSQPDTASVPGAAEFSTPVKPVAALWSRWQNTLSGLESGARLAIVGGGAGSVELALAIAHVLSERNLAIDLYCGAPQILQGYNPRARRRVERALIDHGVHLHVDHRVARVKANALYLQGGAKAHYDELLWCTGASASPWLSDSGLPVDDRGFLAITDTLQSTGSAAVFAVGDCATQINHPRPKAGVYAVRQGPVLANNLRAYVLGQPLKSHAPQKRFLSLLSLGDKLAVADRGPFSASGAWVWRWKDRIDREFMRRFSHPPVMPDTTPGSSVPAANPIQAPCGGCGAKLAPAELSAVLAGLRQRYPKATQADNGPTLGSDDAAVVMTPEPMLLQSVDSLRALVSDPYLMGQIAANHALSDLYACGSTPVSAQALVTLPFSTAHVGAGDLEQMLAGSLSIFEKAGCVLLGGHSMQGPECQLGFVVNGLSGERSLPKHGLRPGDSLILTKPLGTGLLFAAQMQGRADGGDIEAAIESMLVSNAVGAQLAVEHGATAVTDVTGFGLAGHLIEMLGEEAGASLNLAAVSLLPGANEAITTGIHSSGFAGNYALVADRCEADVAVTDAAAILFDPQTSGGLLIGVSADRSRALVQALNDQGIEGAVIGVVTESPALVWA</sequence>
<keyword evidence="9" id="KW-0711">Selenium</keyword>
<proteinExistence type="predicted"/>
<dbReference type="InterPro" id="IPR010918">
    <property type="entry name" value="PurM-like_C_dom"/>
</dbReference>
<comment type="cofactor">
    <cofactor evidence="1">
        <name>FAD</name>
        <dbReference type="ChEBI" id="CHEBI:57692"/>
    </cofactor>
</comment>
<dbReference type="AlphaFoldDB" id="A0A918XIY8"/>
<dbReference type="InterPro" id="IPR036188">
    <property type="entry name" value="FAD/NAD-bd_sf"/>
</dbReference>
<dbReference type="Gene3D" id="3.50.50.100">
    <property type="match status" value="1"/>
</dbReference>
<keyword evidence="14" id="KW-1185">Reference proteome</keyword>
<keyword evidence="4" id="KW-0547">Nucleotide-binding</keyword>
<evidence type="ECO:0000256" key="1">
    <source>
        <dbReference type="ARBA" id="ARBA00001974"/>
    </source>
</evidence>
<dbReference type="InterPro" id="IPR004536">
    <property type="entry name" value="SPS/SelD"/>
</dbReference>
<dbReference type="PRINTS" id="PR00368">
    <property type="entry name" value="FADPNR"/>
</dbReference>
<evidence type="ECO:0000259" key="12">
    <source>
        <dbReference type="Pfam" id="PF07992"/>
    </source>
</evidence>
<feature type="domain" description="FAD/NAD(P)-binding" evidence="12">
    <location>
        <begin position="17"/>
        <end position="311"/>
    </location>
</feature>
<evidence type="ECO:0008006" key="15">
    <source>
        <dbReference type="Google" id="ProtNLM"/>
    </source>
</evidence>
<dbReference type="InterPro" id="IPR036921">
    <property type="entry name" value="PurM-like_N_sf"/>
</dbReference>
<accession>A0A918XIY8</accession>
<feature type="domain" description="PurM-like C-terminal" evidence="11">
    <location>
        <begin position="558"/>
        <end position="728"/>
    </location>
</feature>
<dbReference type="PANTHER" id="PTHR42913">
    <property type="entry name" value="APOPTOSIS-INDUCING FACTOR 1"/>
    <property type="match status" value="1"/>
</dbReference>
<dbReference type="NCBIfam" id="TIGR00476">
    <property type="entry name" value="selD"/>
    <property type="match status" value="1"/>
</dbReference>
<dbReference type="Proteomes" id="UP000644693">
    <property type="component" value="Unassembled WGS sequence"/>
</dbReference>
<dbReference type="GO" id="GO:0003955">
    <property type="term" value="F:NAD(P)H dehydrogenase (quinone) activity"/>
    <property type="evidence" value="ECO:0007669"/>
    <property type="project" value="TreeGrafter"/>
</dbReference>
<dbReference type="InterPro" id="IPR023753">
    <property type="entry name" value="FAD/NAD-binding_dom"/>
</dbReference>
<evidence type="ECO:0000256" key="7">
    <source>
        <dbReference type="ARBA" id="ARBA00022840"/>
    </source>
</evidence>
<dbReference type="SUPFAM" id="SSF56042">
    <property type="entry name" value="PurM C-terminal domain-like"/>
    <property type="match status" value="1"/>
</dbReference>
<dbReference type="Gene3D" id="3.90.650.10">
    <property type="entry name" value="PurM-like C-terminal domain"/>
    <property type="match status" value="1"/>
</dbReference>
<dbReference type="InterPro" id="IPR051169">
    <property type="entry name" value="NADH-Q_oxidoreductase"/>
</dbReference>
<evidence type="ECO:0000256" key="9">
    <source>
        <dbReference type="ARBA" id="ARBA00023266"/>
    </source>
</evidence>
<reference evidence="13" key="1">
    <citation type="journal article" date="2014" name="Int. J. Syst. Evol. Microbiol.">
        <title>Complete genome sequence of Corynebacterium casei LMG S-19264T (=DSM 44701T), isolated from a smear-ripened cheese.</title>
        <authorList>
            <consortium name="US DOE Joint Genome Institute (JGI-PGF)"/>
            <person name="Walter F."/>
            <person name="Albersmeier A."/>
            <person name="Kalinowski J."/>
            <person name="Ruckert C."/>
        </authorList>
    </citation>
    <scope>NUCLEOTIDE SEQUENCE</scope>
    <source>
        <strain evidence="13">KCTC 23430</strain>
    </source>
</reference>
<reference evidence="13" key="2">
    <citation type="submission" date="2020-09" db="EMBL/GenBank/DDBJ databases">
        <authorList>
            <person name="Sun Q."/>
            <person name="Kim S."/>
        </authorList>
    </citation>
    <scope>NUCLEOTIDE SEQUENCE</scope>
    <source>
        <strain evidence="13">KCTC 23430</strain>
    </source>
</reference>
<dbReference type="Pfam" id="PF00586">
    <property type="entry name" value="AIRS"/>
    <property type="match status" value="1"/>
</dbReference>
<protein>
    <recommendedName>
        <fullName evidence="15">Selenide, water dikinase</fullName>
    </recommendedName>
</protein>
<dbReference type="InterPro" id="IPR017584">
    <property type="entry name" value="Pyridine_nucleo_diS_OxRdtase_N"/>
</dbReference>
<keyword evidence="8" id="KW-0560">Oxidoreductase</keyword>
<keyword evidence="2" id="KW-0285">Flavoprotein</keyword>
<dbReference type="SUPFAM" id="SSF51905">
    <property type="entry name" value="FAD/NAD(P)-binding domain"/>
    <property type="match status" value="2"/>
</dbReference>
<dbReference type="Gene3D" id="3.30.1330.10">
    <property type="entry name" value="PurM-like, N-terminal domain"/>
    <property type="match status" value="1"/>
</dbReference>
<evidence type="ECO:0000256" key="2">
    <source>
        <dbReference type="ARBA" id="ARBA00022630"/>
    </source>
</evidence>
<feature type="domain" description="PurM-like N-terminal" evidence="10">
    <location>
        <begin position="439"/>
        <end position="545"/>
    </location>
</feature>
<dbReference type="InterPro" id="IPR016188">
    <property type="entry name" value="PurM-like_N"/>
</dbReference>
<dbReference type="PRINTS" id="PR00469">
    <property type="entry name" value="PNDRDTASEII"/>
</dbReference>
<evidence type="ECO:0000256" key="4">
    <source>
        <dbReference type="ARBA" id="ARBA00022741"/>
    </source>
</evidence>
<keyword evidence="3" id="KW-0808">Transferase</keyword>
<evidence type="ECO:0000313" key="14">
    <source>
        <dbReference type="Proteomes" id="UP000644693"/>
    </source>
</evidence>
<keyword evidence="6" id="KW-0274">FAD</keyword>
<organism evidence="13 14">
    <name type="scientific">Parahalioglobus pacificus</name>
    <dbReference type="NCBI Taxonomy" id="930806"/>
    <lineage>
        <taxon>Bacteria</taxon>
        <taxon>Pseudomonadati</taxon>
        <taxon>Pseudomonadota</taxon>
        <taxon>Gammaproteobacteria</taxon>
        <taxon>Cellvibrionales</taxon>
        <taxon>Halieaceae</taxon>
        <taxon>Parahalioglobus</taxon>
    </lineage>
</organism>
<name>A0A918XIY8_9GAMM</name>
<dbReference type="NCBIfam" id="TIGR03169">
    <property type="entry name" value="Nterm_to_SelD"/>
    <property type="match status" value="1"/>
</dbReference>
<dbReference type="Pfam" id="PF02769">
    <property type="entry name" value="AIRS_C"/>
    <property type="match status" value="1"/>
</dbReference>